<proteinExistence type="predicted"/>
<accession>A0A4U5MTX6</accession>
<dbReference type="SUPFAM" id="SSF81321">
    <property type="entry name" value="Family A G protein-coupled receptor-like"/>
    <property type="match status" value="1"/>
</dbReference>
<dbReference type="InterPro" id="IPR019425">
    <property type="entry name" value="7TM_GPCR_serpentine_rcpt_Srt"/>
</dbReference>
<dbReference type="EMBL" id="AZBU02000006">
    <property type="protein sequence ID" value="TKR73231.1"/>
    <property type="molecule type" value="Genomic_DNA"/>
</dbReference>
<feature type="transmembrane region" description="Helical" evidence="1">
    <location>
        <begin position="14"/>
        <end position="38"/>
    </location>
</feature>
<sequence length="244" mass="27727">MTIQGAFFCTYPNFIYVAGAFGVSLWCMACMSCALLALNRCIDVYKQELAKTLFYEWRTYIWLMFPILYFLYFFFFTQPLLYTSAAYAWFFDPYVGTNVTAVNVNPTEYHNWPHSANNFAVVIALLTLYMALSVLIWYKTRAAHTGGGLSSMQKQIILQSCTICMFNFIAAIIYVYMQFFPTPTVFVVIGQMTWQASHGGAAIVYLCMNRTIRKGVIDLLSPKSFLNRGKVTTEACVSTVAPTM</sequence>
<evidence type="ECO:0008006" key="4">
    <source>
        <dbReference type="Google" id="ProtNLM"/>
    </source>
</evidence>
<gene>
    <name evidence="2" type="ORF">L596_020566</name>
</gene>
<dbReference type="PANTHER" id="PTHR23021:SF11">
    <property type="entry name" value="SERPENTINE RECEPTOR, CLASS T"/>
    <property type="match status" value="1"/>
</dbReference>
<dbReference type="Proteomes" id="UP000298663">
    <property type="component" value="Unassembled WGS sequence"/>
</dbReference>
<feature type="transmembrane region" description="Helical" evidence="1">
    <location>
        <begin position="119"/>
        <end position="138"/>
    </location>
</feature>
<dbReference type="AlphaFoldDB" id="A0A4U5MTX6"/>
<dbReference type="STRING" id="34508.A0A4U5MTX6"/>
<keyword evidence="1" id="KW-1133">Transmembrane helix</keyword>
<feature type="transmembrane region" description="Helical" evidence="1">
    <location>
        <begin position="185"/>
        <end position="207"/>
    </location>
</feature>
<dbReference type="OrthoDB" id="5873245at2759"/>
<evidence type="ECO:0000313" key="3">
    <source>
        <dbReference type="Proteomes" id="UP000298663"/>
    </source>
</evidence>
<evidence type="ECO:0000313" key="2">
    <source>
        <dbReference type="EMBL" id="TKR73231.1"/>
    </source>
</evidence>
<organism evidence="2 3">
    <name type="scientific">Steinernema carpocapsae</name>
    <name type="common">Entomopathogenic nematode</name>
    <dbReference type="NCBI Taxonomy" id="34508"/>
    <lineage>
        <taxon>Eukaryota</taxon>
        <taxon>Metazoa</taxon>
        <taxon>Ecdysozoa</taxon>
        <taxon>Nematoda</taxon>
        <taxon>Chromadorea</taxon>
        <taxon>Rhabditida</taxon>
        <taxon>Tylenchina</taxon>
        <taxon>Panagrolaimomorpha</taxon>
        <taxon>Strongyloidoidea</taxon>
        <taxon>Steinernematidae</taxon>
        <taxon>Steinernema</taxon>
    </lineage>
</organism>
<dbReference type="PANTHER" id="PTHR23021">
    <property type="entry name" value="SERPENTINE RECEPTOR, CLASS T"/>
    <property type="match status" value="1"/>
</dbReference>
<keyword evidence="3" id="KW-1185">Reference proteome</keyword>
<reference evidence="2 3" key="2">
    <citation type="journal article" date="2019" name="G3 (Bethesda)">
        <title>Hybrid Assembly of the Genome of the Entomopathogenic Nematode Steinernema carpocapsae Identifies the X-Chromosome.</title>
        <authorList>
            <person name="Serra L."/>
            <person name="Macchietto M."/>
            <person name="Macias-Munoz A."/>
            <person name="McGill C.J."/>
            <person name="Rodriguez I.M."/>
            <person name="Rodriguez B."/>
            <person name="Murad R."/>
            <person name="Mortazavi A."/>
        </authorList>
    </citation>
    <scope>NUCLEOTIDE SEQUENCE [LARGE SCALE GENOMIC DNA]</scope>
    <source>
        <strain evidence="2 3">ALL</strain>
    </source>
</reference>
<dbReference type="Pfam" id="PF10321">
    <property type="entry name" value="7TM_GPCR_Srt"/>
    <property type="match status" value="1"/>
</dbReference>
<keyword evidence="1" id="KW-0472">Membrane</keyword>
<keyword evidence="1" id="KW-0812">Transmembrane</keyword>
<name>A0A4U5MTX6_STECR</name>
<feature type="transmembrane region" description="Helical" evidence="1">
    <location>
        <begin position="59"/>
        <end position="81"/>
    </location>
</feature>
<protein>
    <recommendedName>
        <fullName evidence="4">7TM GPCR serpentine receptor class x (Srx) domain-containing protein</fullName>
    </recommendedName>
</protein>
<evidence type="ECO:0000256" key="1">
    <source>
        <dbReference type="SAM" id="Phobius"/>
    </source>
</evidence>
<feature type="transmembrane region" description="Helical" evidence="1">
    <location>
        <begin position="158"/>
        <end position="179"/>
    </location>
</feature>
<reference evidence="2 3" key="1">
    <citation type="journal article" date="2015" name="Genome Biol.">
        <title>Comparative genomics of Steinernema reveals deeply conserved gene regulatory networks.</title>
        <authorList>
            <person name="Dillman A.R."/>
            <person name="Macchietto M."/>
            <person name="Porter C.F."/>
            <person name="Rogers A."/>
            <person name="Williams B."/>
            <person name="Antoshechkin I."/>
            <person name="Lee M.M."/>
            <person name="Goodwin Z."/>
            <person name="Lu X."/>
            <person name="Lewis E.E."/>
            <person name="Goodrich-Blair H."/>
            <person name="Stock S.P."/>
            <person name="Adams B.J."/>
            <person name="Sternberg P.W."/>
            <person name="Mortazavi A."/>
        </authorList>
    </citation>
    <scope>NUCLEOTIDE SEQUENCE [LARGE SCALE GENOMIC DNA]</scope>
    <source>
        <strain evidence="2 3">ALL</strain>
    </source>
</reference>
<comment type="caution">
    <text evidence="2">The sequence shown here is derived from an EMBL/GenBank/DDBJ whole genome shotgun (WGS) entry which is preliminary data.</text>
</comment>